<proteinExistence type="predicted"/>
<evidence type="ECO:0000313" key="1">
    <source>
        <dbReference type="EMBL" id="CAG8584737.1"/>
    </source>
</evidence>
<dbReference type="EMBL" id="CAJVQC010007846">
    <property type="protein sequence ID" value="CAG8584737.1"/>
    <property type="molecule type" value="Genomic_DNA"/>
</dbReference>
<evidence type="ECO:0000313" key="2">
    <source>
        <dbReference type="Proteomes" id="UP000789920"/>
    </source>
</evidence>
<sequence length="51" mass="5823">QLKPTLCILKYLNLKIFGDKNDKFKAKPEDDELEDAKSVNNILALCLEDIT</sequence>
<name>A0ACA9MDN6_9GLOM</name>
<protein>
    <submittedName>
        <fullName evidence="1">16873_t:CDS:1</fullName>
    </submittedName>
</protein>
<keyword evidence="2" id="KW-1185">Reference proteome</keyword>
<gene>
    <name evidence="1" type="ORF">RPERSI_LOCUS5296</name>
</gene>
<accession>A0ACA9MDN6</accession>
<feature type="non-terminal residue" evidence="1">
    <location>
        <position position="51"/>
    </location>
</feature>
<reference evidence="1" key="1">
    <citation type="submission" date="2021-06" db="EMBL/GenBank/DDBJ databases">
        <authorList>
            <person name="Kallberg Y."/>
            <person name="Tangrot J."/>
            <person name="Rosling A."/>
        </authorList>
    </citation>
    <scope>NUCLEOTIDE SEQUENCE</scope>
    <source>
        <strain evidence="1">MA461A</strain>
    </source>
</reference>
<comment type="caution">
    <text evidence="1">The sequence shown here is derived from an EMBL/GenBank/DDBJ whole genome shotgun (WGS) entry which is preliminary data.</text>
</comment>
<dbReference type="Proteomes" id="UP000789920">
    <property type="component" value="Unassembled WGS sequence"/>
</dbReference>
<feature type="non-terminal residue" evidence="1">
    <location>
        <position position="1"/>
    </location>
</feature>
<organism evidence="1 2">
    <name type="scientific">Racocetra persica</name>
    <dbReference type="NCBI Taxonomy" id="160502"/>
    <lineage>
        <taxon>Eukaryota</taxon>
        <taxon>Fungi</taxon>
        <taxon>Fungi incertae sedis</taxon>
        <taxon>Mucoromycota</taxon>
        <taxon>Glomeromycotina</taxon>
        <taxon>Glomeromycetes</taxon>
        <taxon>Diversisporales</taxon>
        <taxon>Gigasporaceae</taxon>
        <taxon>Racocetra</taxon>
    </lineage>
</organism>